<dbReference type="GO" id="GO:0003677">
    <property type="term" value="F:DNA binding"/>
    <property type="evidence" value="ECO:0007669"/>
    <property type="project" value="UniProtKB-UniRule"/>
</dbReference>
<dbReference type="SUPFAM" id="SSF46689">
    <property type="entry name" value="Homeodomain-like"/>
    <property type="match status" value="1"/>
</dbReference>
<organism evidence="4 5">
    <name type="scientific">Limosilactobacillus frumenti DSM 13145</name>
    <dbReference type="NCBI Taxonomy" id="1423746"/>
    <lineage>
        <taxon>Bacteria</taxon>
        <taxon>Bacillati</taxon>
        <taxon>Bacillota</taxon>
        <taxon>Bacilli</taxon>
        <taxon>Lactobacillales</taxon>
        <taxon>Lactobacillaceae</taxon>
        <taxon>Limosilactobacillus</taxon>
    </lineage>
</organism>
<dbReference type="InterPro" id="IPR050624">
    <property type="entry name" value="HTH-type_Tx_Regulator"/>
</dbReference>
<protein>
    <recommendedName>
        <fullName evidence="3">HTH tetR-type domain-containing protein</fullName>
    </recommendedName>
</protein>
<dbReference type="STRING" id="1423746.FD27_GL000009"/>
<dbReference type="PROSITE" id="PS50977">
    <property type="entry name" value="HTH_TETR_2"/>
    <property type="match status" value="1"/>
</dbReference>
<evidence type="ECO:0000256" key="1">
    <source>
        <dbReference type="ARBA" id="ARBA00023125"/>
    </source>
</evidence>
<evidence type="ECO:0000256" key="2">
    <source>
        <dbReference type="PROSITE-ProRule" id="PRU00335"/>
    </source>
</evidence>
<dbReference type="Proteomes" id="UP000051445">
    <property type="component" value="Unassembled WGS sequence"/>
</dbReference>
<keyword evidence="5" id="KW-1185">Reference proteome</keyword>
<dbReference type="InterPro" id="IPR009057">
    <property type="entry name" value="Homeodomain-like_sf"/>
</dbReference>
<dbReference type="PANTHER" id="PTHR43479:SF7">
    <property type="entry name" value="TETR-FAMILY TRANSCRIPTIONAL REGULATOR"/>
    <property type="match status" value="1"/>
</dbReference>
<dbReference type="AlphaFoldDB" id="A0A0R1P7P8"/>
<dbReference type="Gene3D" id="1.10.357.10">
    <property type="entry name" value="Tetracycline Repressor, domain 2"/>
    <property type="match status" value="1"/>
</dbReference>
<name>A0A0R1P7P8_9LACO</name>
<dbReference type="InterPro" id="IPR001647">
    <property type="entry name" value="HTH_TetR"/>
</dbReference>
<feature type="DNA-binding region" description="H-T-H motif" evidence="2">
    <location>
        <begin position="31"/>
        <end position="50"/>
    </location>
</feature>
<dbReference type="EMBL" id="AZER01000005">
    <property type="protein sequence ID" value="KRL28494.1"/>
    <property type="molecule type" value="Genomic_DNA"/>
</dbReference>
<proteinExistence type="predicted"/>
<reference evidence="4 5" key="1">
    <citation type="journal article" date="2015" name="Genome Announc.">
        <title>Expanding the biotechnology potential of lactobacilli through comparative genomics of 213 strains and associated genera.</title>
        <authorList>
            <person name="Sun Z."/>
            <person name="Harris H.M."/>
            <person name="McCann A."/>
            <person name="Guo C."/>
            <person name="Argimon S."/>
            <person name="Zhang W."/>
            <person name="Yang X."/>
            <person name="Jeffery I.B."/>
            <person name="Cooney J.C."/>
            <person name="Kagawa T.F."/>
            <person name="Liu W."/>
            <person name="Song Y."/>
            <person name="Salvetti E."/>
            <person name="Wrobel A."/>
            <person name="Rasinkangas P."/>
            <person name="Parkhill J."/>
            <person name="Rea M.C."/>
            <person name="O'Sullivan O."/>
            <person name="Ritari J."/>
            <person name="Douillard F.P."/>
            <person name="Paul Ross R."/>
            <person name="Yang R."/>
            <person name="Briner A.E."/>
            <person name="Felis G.E."/>
            <person name="de Vos W.M."/>
            <person name="Barrangou R."/>
            <person name="Klaenhammer T.R."/>
            <person name="Caufield P.W."/>
            <person name="Cui Y."/>
            <person name="Zhang H."/>
            <person name="O'Toole P.W."/>
        </authorList>
    </citation>
    <scope>NUCLEOTIDE SEQUENCE [LARGE SCALE GENOMIC DNA]</scope>
    <source>
        <strain evidence="4 5">DSM 13145</strain>
    </source>
</reference>
<evidence type="ECO:0000313" key="4">
    <source>
        <dbReference type="EMBL" id="KRL28494.1"/>
    </source>
</evidence>
<keyword evidence="1 2" id="KW-0238">DNA-binding</keyword>
<dbReference type="OrthoDB" id="9810250at2"/>
<sequence>MTDDLRVMRTKRAIEIAFASLVNEKGFANVTVKEIAEKAIINRQTFYNYYQDKYDLTEQLNDNYLSLFNKIIAIRTKNLNEDQSLPLLSDLYKRKEFSVLWESRDTITALLSIQYDQNSFTVRLQKSFVAQIQKHLTIKFTNLDTSVIGSFYIDMIRFIAKNNTKPTDQDLSKLRQLLAVFVK</sequence>
<dbReference type="Pfam" id="PF00440">
    <property type="entry name" value="TetR_N"/>
    <property type="match status" value="1"/>
</dbReference>
<accession>A0A0R1P7P8</accession>
<gene>
    <name evidence="4" type="ORF">FD27_GL000009</name>
</gene>
<dbReference type="PATRIC" id="fig|1423746.3.peg.9"/>
<evidence type="ECO:0000313" key="5">
    <source>
        <dbReference type="Proteomes" id="UP000051445"/>
    </source>
</evidence>
<evidence type="ECO:0000259" key="3">
    <source>
        <dbReference type="PROSITE" id="PS50977"/>
    </source>
</evidence>
<feature type="domain" description="HTH tetR-type" evidence="3">
    <location>
        <begin position="8"/>
        <end position="68"/>
    </location>
</feature>
<dbReference type="PANTHER" id="PTHR43479">
    <property type="entry name" value="ACREF/ENVCD OPERON REPRESSOR-RELATED"/>
    <property type="match status" value="1"/>
</dbReference>
<comment type="caution">
    <text evidence="4">The sequence shown here is derived from an EMBL/GenBank/DDBJ whole genome shotgun (WGS) entry which is preliminary data.</text>
</comment>